<evidence type="ECO:0000313" key="2">
    <source>
        <dbReference type="EMBL" id="MET3602160.1"/>
    </source>
</evidence>
<dbReference type="Pfam" id="PF15919">
    <property type="entry name" value="HicB_lk_antitox"/>
    <property type="match status" value="1"/>
</dbReference>
<dbReference type="Proteomes" id="UP001549164">
    <property type="component" value="Unassembled WGS sequence"/>
</dbReference>
<keyword evidence="3" id="KW-1185">Reference proteome</keyword>
<dbReference type="InterPro" id="IPR031807">
    <property type="entry name" value="HicB-like"/>
</dbReference>
<protein>
    <submittedName>
        <fullName evidence="2">RNase H-like HicB family nuclease</fullName>
    </submittedName>
</protein>
<dbReference type="RefSeq" id="WP_354435913.1">
    <property type="nucleotide sequence ID" value="NZ_JBEPLY010000023.1"/>
</dbReference>
<evidence type="ECO:0000313" key="3">
    <source>
        <dbReference type="Proteomes" id="UP001549164"/>
    </source>
</evidence>
<gene>
    <name evidence="2" type="ORF">ABID12_004128</name>
</gene>
<organism evidence="2 3">
    <name type="scientific">Martelella mangrovi</name>
    <dbReference type="NCBI Taxonomy" id="1397477"/>
    <lineage>
        <taxon>Bacteria</taxon>
        <taxon>Pseudomonadati</taxon>
        <taxon>Pseudomonadota</taxon>
        <taxon>Alphaproteobacteria</taxon>
        <taxon>Hyphomicrobiales</taxon>
        <taxon>Aurantimonadaceae</taxon>
        <taxon>Martelella</taxon>
    </lineage>
</organism>
<dbReference type="SUPFAM" id="SSF143100">
    <property type="entry name" value="TTHA1013/TTHA0281-like"/>
    <property type="match status" value="1"/>
</dbReference>
<dbReference type="Gene3D" id="3.30.160.250">
    <property type="match status" value="1"/>
</dbReference>
<dbReference type="EMBL" id="JBEPLY010000023">
    <property type="protein sequence ID" value="MET3602160.1"/>
    <property type="molecule type" value="Genomic_DNA"/>
</dbReference>
<dbReference type="InterPro" id="IPR035069">
    <property type="entry name" value="TTHA1013/TTHA0281-like"/>
</dbReference>
<feature type="domain" description="HicB-like antitoxin of toxin-antitoxin system" evidence="1">
    <location>
        <begin position="4"/>
        <end position="117"/>
    </location>
</feature>
<name>A0ABV2IGT8_9HYPH</name>
<evidence type="ECO:0000259" key="1">
    <source>
        <dbReference type="Pfam" id="PF15919"/>
    </source>
</evidence>
<comment type="caution">
    <text evidence="2">The sequence shown here is derived from an EMBL/GenBank/DDBJ whole genome shotgun (WGS) entry which is preliminary data.</text>
</comment>
<sequence length="128" mass="13471">MNRYPALLDGETGAYGVVFPDLDGIVAMGGTIDEAMLNAEEALRDAAIEAEKDGTPLPAPSAPEAVAVPAGATLVSVPLIRLSGKAVRANLTLDEDVLAFIDAESKRRGMTRTSYVNWMTRRVAQLGG</sequence>
<proteinExistence type="predicted"/>
<reference evidence="2 3" key="1">
    <citation type="submission" date="2024-06" db="EMBL/GenBank/DDBJ databases">
        <title>Genomic Encyclopedia of Type Strains, Phase IV (KMG-IV): sequencing the most valuable type-strain genomes for metagenomic binning, comparative biology and taxonomic classification.</title>
        <authorList>
            <person name="Goeker M."/>
        </authorList>
    </citation>
    <scope>NUCLEOTIDE SEQUENCE [LARGE SCALE GENOMIC DNA]</scope>
    <source>
        <strain evidence="2 3">DSM 28102</strain>
    </source>
</reference>
<accession>A0ABV2IGT8</accession>